<accession>A0A9E8HF04</accession>
<feature type="transmembrane region" description="Helical" evidence="1">
    <location>
        <begin position="341"/>
        <end position="359"/>
    </location>
</feature>
<feature type="transmembrane region" description="Helical" evidence="1">
    <location>
        <begin position="293"/>
        <end position="312"/>
    </location>
</feature>
<dbReference type="AlphaFoldDB" id="A0A9E8HF04"/>
<feature type="transmembrane region" description="Helical" evidence="1">
    <location>
        <begin position="76"/>
        <end position="93"/>
    </location>
</feature>
<evidence type="ECO:0000313" key="3">
    <source>
        <dbReference type="Proteomes" id="UP001164472"/>
    </source>
</evidence>
<feature type="transmembrane region" description="Helical" evidence="1">
    <location>
        <begin position="12"/>
        <end position="40"/>
    </location>
</feature>
<dbReference type="KEGG" id="asem:NNL22_10205"/>
<keyword evidence="1" id="KW-0472">Membrane</keyword>
<proteinExistence type="predicted"/>
<keyword evidence="3" id="KW-1185">Reference proteome</keyword>
<dbReference type="RefSeq" id="WP_251809564.1">
    <property type="nucleotide sequence ID" value="NZ_CP101527.1"/>
</dbReference>
<evidence type="ECO:0000313" key="2">
    <source>
        <dbReference type="EMBL" id="UZW73423.1"/>
    </source>
</evidence>
<feature type="transmembrane region" description="Helical" evidence="1">
    <location>
        <begin position="100"/>
        <end position="121"/>
    </location>
</feature>
<protein>
    <submittedName>
        <fullName evidence="2">Uncharacterized protein</fullName>
    </submittedName>
</protein>
<reference evidence="2" key="1">
    <citation type="submission" date="2022-07" db="EMBL/GenBank/DDBJ databases">
        <title>Alkalimarinus sp. nov., isolated from gut of a Alitta virens.</title>
        <authorList>
            <person name="Yang A.I."/>
            <person name="Shin N.-R."/>
        </authorList>
    </citation>
    <scope>NUCLEOTIDE SEQUENCE</scope>
    <source>
        <strain evidence="2">FA028</strain>
    </source>
</reference>
<feature type="transmembrane region" description="Helical" evidence="1">
    <location>
        <begin position="166"/>
        <end position="192"/>
    </location>
</feature>
<feature type="transmembrane region" description="Helical" evidence="1">
    <location>
        <begin position="212"/>
        <end position="233"/>
    </location>
</feature>
<keyword evidence="1" id="KW-1133">Transmembrane helix</keyword>
<gene>
    <name evidence="2" type="ORF">NNL22_10205</name>
</gene>
<organism evidence="2 3">
    <name type="scientific">Alkalimarinus sediminis</name>
    <dbReference type="NCBI Taxonomy" id="1632866"/>
    <lineage>
        <taxon>Bacteria</taxon>
        <taxon>Pseudomonadati</taxon>
        <taxon>Pseudomonadota</taxon>
        <taxon>Gammaproteobacteria</taxon>
        <taxon>Alteromonadales</taxon>
        <taxon>Alteromonadaceae</taxon>
        <taxon>Alkalimarinus</taxon>
    </lineage>
</organism>
<feature type="transmembrane region" description="Helical" evidence="1">
    <location>
        <begin position="141"/>
        <end position="159"/>
    </location>
</feature>
<dbReference type="EMBL" id="CP101527">
    <property type="protein sequence ID" value="UZW73423.1"/>
    <property type="molecule type" value="Genomic_DNA"/>
</dbReference>
<name>A0A9E8HF04_9ALTE</name>
<evidence type="ECO:0000256" key="1">
    <source>
        <dbReference type="SAM" id="Phobius"/>
    </source>
</evidence>
<feature type="transmembrane region" description="Helical" evidence="1">
    <location>
        <begin position="319"/>
        <end position="335"/>
    </location>
</feature>
<dbReference type="Proteomes" id="UP001164472">
    <property type="component" value="Chromosome"/>
</dbReference>
<sequence>MFIKTDTFAFIIIFAIPYVFLLQSTFGFILILFLLALFVFANLNKGMSSNTLLLISFYSIFVFPVIVSFQHGFSHVFYYSMTLLLILASNIVSNLDIKRLLLIFGSLFWSFVTFSLIVYYYNRDLSEPFSGLVEGSSTNGIPSYLIVLQIVYSLTYYIVNKRLPVVAVLFTILIAIFGIGRGSIYTAVLIMLCSVSLNFYIDFMTRRYRSVSMVLVVFIVLFLFVVINIDVFVGYLEARTKALQGLNDPYRNRILYEYVSLMSWWQVLIGGEYQGTVISSLYEGNPHISFIRSHAYLGLFYTLAIILSPLLFIFYTKRLIDSLVFLSFTSILLLRSLSEPILFPTALDLFYYLIFFMYFRNLYQYKASLEFKWKT</sequence>
<feature type="transmembrane region" description="Helical" evidence="1">
    <location>
        <begin position="52"/>
        <end position="70"/>
    </location>
</feature>
<keyword evidence="1" id="KW-0812">Transmembrane</keyword>